<feature type="domain" description="Reverse transcriptase" evidence="1">
    <location>
        <begin position="119"/>
        <end position="250"/>
    </location>
</feature>
<dbReference type="EMBL" id="QRBI01000105">
    <property type="protein sequence ID" value="RMC14137.1"/>
    <property type="molecule type" value="Genomic_DNA"/>
</dbReference>
<dbReference type="STRING" id="333673.A0A3M0L4A5"/>
<gene>
    <name evidence="2" type="ORF">DUI87_09226</name>
</gene>
<evidence type="ECO:0000313" key="3">
    <source>
        <dbReference type="Proteomes" id="UP000269221"/>
    </source>
</evidence>
<protein>
    <recommendedName>
        <fullName evidence="1">Reverse transcriptase domain-containing protein</fullName>
    </recommendedName>
</protein>
<sequence>MYLLAEELMPLYPFSKKCRQKKMALVYTYLFPRPKMVPALVVMETELRTRNWQLKLPHPLVTVSMSGLRRPIPECFEEENIEYRRFFACGFLWGFLTQQRRAQHSSALGLELVTHLVDVVYLDFSKACDTVSHGFLQVNRQLMAFGQVTFCWVKNWLDGWAQRVVVKGVTSSYQAVIRGVSHGSVLGSVLFYILTDDLHAGIKCSLCKFVDDTKLSGSVGLLEGRKALQRDLDRLNLSTKASNTRFSKDKYWDLHLGHNIPMQYYRLGAEGLESSPVENDLGVLVNSG</sequence>
<accession>A0A3M0L4A5</accession>
<reference evidence="2 3" key="1">
    <citation type="submission" date="2018-07" db="EMBL/GenBank/DDBJ databases">
        <title>A high quality draft genome assembly of the barn swallow (H. rustica rustica).</title>
        <authorList>
            <person name="Formenti G."/>
            <person name="Chiara M."/>
            <person name="Poveda L."/>
            <person name="Francoijs K.-J."/>
            <person name="Bonisoli-Alquati A."/>
            <person name="Canova L."/>
            <person name="Gianfranceschi L."/>
            <person name="Horner D.S."/>
            <person name="Saino N."/>
        </authorList>
    </citation>
    <scope>NUCLEOTIDE SEQUENCE [LARGE SCALE GENOMIC DNA]</scope>
    <source>
        <strain evidence="2">Chelidonia</strain>
        <tissue evidence="2">Blood</tissue>
    </source>
</reference>
<keyword evidence="3" id="KW-1185">Reference proteome</keyword>
<comment type="caution">
    <text evidence="2">The sequence shown here is derived from an EMBL/GenBank/DDBJ whole genome shotgun (WGS) entry which is preliminary data.</text>
</comment>
<dbReference type="Pfam" id="PF00078">
    <property type="entry name" value="RVT_1"/>
    <property type="match status" value="1"/>
</dbReference>
<dbReference type="Proteomes" id="UP000269221">
    <property type="component" value="Unassembled WGS sequence"/>
</dbReference>
<name>A0A3M0L4A5_HIRRU</name>
<dbReference type="InterPro" id="IPR000477">
    <property type="entry name" value="RT_dom"/>
</dbReference>
<evidence type="ECO:0000259" key="1">
    <source>
        <dbReference type="Pfam" id="PF00078"/>
    </source>
</evidence>
<dbReference type="OrthoDB" id="416454at2759"/>
<dbReference type="AlphaFoldDB" id="A0A3M0L4A5"/>
<evidence type="ECO:0000313" key="2">
    <source>
        <dbReference type="EMBL" id="RMC14137.1"/>
    </source>
</evidence>
<organism evidence="2 3">
    <name type="scientific">Hirundo rustica rustica</name>
    <dbReference type="NCBI Taxonomy" id="333673"/>
    <lineage>
        <taxon>Eukaryota</taxon>
        <taxon>Metazoa</taxon>
        <taxon>Chordata</taxon>
        <taxon>Craniata</taxon>
        <taxon>Vertebrata</taxon>
        <taxon>Euteleostomi</taxon>
        <taxon>Archelosauria</taxon>
        <taxon>Archosauria</taxon>
        <taxon>Dinosauria</taxon>
        <taxon>Saurischia</taxon>
        <taxon>Theropoda</taxon>
        <taxon>Coelurosauria</taxon>
        <taxon>Aves</taxon>
        <taxon>Neognathae</taxon>
        <taxon>Neoaves</taxon>
        <taxon>Telluraves</taxon>
        <taxon>Australaves</taxon>
        <taxon>Passeriformes</taxon>
        <taxon>Sylvioidea</taxon>
        <taxon>Hirundinidae</taxon>
        <taxon>Hirundo</taxon>
    </lineage>
</organism>
<dbReference type="PANTHER" id="PTHR33332">
    <property type="entry name" value="REVERSE TRANSCRIPTASE DOMAIN-CONTAINING PROTEIN"/>
    <property type="match status" value="1"/>
</dbReference>
<proteinExistence type="predicted"/>